<dbReference type="Gene3D" id="1.10.470.10">
    <property type="entry name" value="Variant Surface Glycoprotein, subunit A, domain 2"/>
    <property type="match status" value="1"/>
</dbReference>
<evidence type="ECO:0000256" key="4">
    <source>
        <dbReference type="ARBA" id="ARBA00022622"/>
    </source>
</evidence>
<comment type="subcellular location">
    <subcellularLocation>
        <location evidence="2">Cell membrane</location>
        <topology evidence="2">Lipid-anchor</topology>
        <topology evidence="2">GPI-anchor</topology>
    </subcellularLocation>
</comment>
<keyword evidence="9" id="KW-0732">Signal</keyword>
<dbReference type="GO" id="GO:0005886">
    <property type="term" value="C:plasma membrane"/>
    <property type="evidence" value="ECO:0007669"/>
    <property type="project" value="UniProtKB-SubCell"/>
</dbReference>
<feature type="compositionally biased region" description="Basic and acidic residues" evidence="8">
    <location>
        <begin position="409"/>
        <end position="425"/>
    </location>
</feature>
<evidence type="ECO:0000256" key="8">
    <source>
        <dbReference type="SAM" id="MobiDB-lite"/>
    </source>
</evidence>
<organism evidence="11">
    <name type="scientific">Trypanosoma brucei</name>
    <dbReference type="NCBI Taxonomy" id="5691"/>
    <lineage>
        <taxon>Eukaryota</taxon>
        <taxon>Discoba</taxon>
        <taxon>Euglenozoa</taxon>
        <taxon>Kinetoplastea</taxon>
        <taxon>Metakinetoplastina</taxon>
        <taxon>Trypanosomatida</taxon>
        <taxon>Trypanosomatidae</taxon>
        <taxon>Trypanosoma</taxon>
    </lineage>
</organism>
<evidence type="ECO:0000256" key="7">
    <source>
        <dbReference type="ARBA" id="ARBA00023288"/>
    </source>
</evidence>
<dbReference type="GO" id="GO:0042783">
    <property type="term" value="P:symbiont-mediated evasion of host immune response"/>
    <property type="evidence" value="ECO:0007669"/>
    <property type="project" value="InterPro"/>
</dbReference>
<evidence type="ECO:0000256" key="6">
    <source>
        <dbReference type="ARBA" id="ARBA00023180"/>
    </source>
</evidence>
<dbReference type="InterPro" id="IPR027446">
    <property type="entry name" value="VSG_C_dom_sf"/>
</dbReference>
<dbReference type="SUPFAM" id="SSF58087">
    <property type="entry name" value="Variant surface glycoprotein (N-terminal domain)"/>
    <property type="match status" value="1"/>
</dbReference>
<dbReference type="VEuPathDB" id="TriTrypDB:Tb427_000264200"/>
<accession>M4T2B0</accession>
<dbReference type="Gene3D" id="3.90.150.10">
    <property type="entry name" value="Variant Surface Glycoprotein, subunit A domain 1"/>
    <property type="match status" value="1"/>
</dbReference>
<reference evidence="11" key="1">
    <citation type="submission" date="2013-02" db="EMBL/GenBank/DDBJ databases">
        <authorList>
            <person name="Cross G.A.M."/>
            <person name="Kim H.-S."/>
            <person name="Wickstead B."/>
        </authorList>
    </citation>
    <scope>NUCLEOTIDE SEQUENCE</scope>
    <source>
        <strain evidence="11">Lister 427</strain>
    </source>
</reference>
<dbReference type="GO" id="GO:0098552">
    <property type="term" value="C:side of membrane"/>
    <property type="evidence" value="ECO:0007669"/>
    <property type="project" value="UniProtKB-KW"/>
</dbReference>
<dbReference type="Pfam" id="PF00913">
    <property type="entry name" value="Trypan_glycop"/>
    <property type="match status" value="1"/>
</dbReference>
<evidence type="ECO:0000256" key="3">
    <source>
        <dbReference type="ARBA" id="ARBA00022475"/>
    </source>
</evidence>
<dbReference type="EMBL" id="KC613791">
    <property type="protein sequence ID" value="AGH61222.1"/>
    <property type="molecule type" value="Genomic_DNA"/>
</dbReference>
<feature type="signal peptide" evidence="9">
    <location>
        <begin position="1"/>
        <end position="26"/>
    </location>
</feature>
<feature type="domain" description="Trypanosome variant surface glycoprotein A-type N-terminal" evidence="10">
    <location>
        <begin position="13"/>
        <end position="324"/>
    </location>
</feature>
<keyword evidence="7" id="KW-0449">Lipoprotein</keyword>
<dbReference type="AlphaFoldDB" id="M4T2B0"/>
<keyword evidence="3" id="KW-1003">Cell membrane</keyword>
<evidence type="ECO:0000256" key="9">
    <source>
        <dbReference type="SAM" id="SignalP"/>
    </source>
</evidence>
<feature type="compositionally biased region" description="Low complexity" evidence="8">
    <location>
        <begin position="426"/>
        <end position="436"/>
    </location>
</feature>
<dbReference type="SUPFAM" id="SSF118251">
    <property type="entry name" value="Variant surface glycoprotein MITAT 1.2, VSG 221, C-terminal domain"/>
    <property type="match status" value="1"/>
</dbReference>
<evidence type="ECO:0000256" key="1">
    <source>
        <dbReference type="ARBA" id="ARBA00002523"/>
    </source>
</evidence>
<keyword evidence="4" id="KW-0336">GPI-anchor</keyword>
<reference evidence="11" key="2">
    <citation type="journal article" date="2014" name="Mol. Biochem. Parasitol.">
        <title>Capturing the variant surface glycoprotein repertoire (the VSGnome) of Trypanosoma brucei Lister 427.</title>
        <authorList>
            <person name="Cross G.A."/>
            <person name="Kim H.S."/>
            <person name="Wickstead B."/>
        </authorList>
    </citation>
    <scope>NUCLEOTIDE SEQUENCE</scope>
    <source>
        <strain evidence="11">Lister 427</strain>
    </source>
</reference>
<evidence type="ECO:0000259" key="10">
    <source>
        <dbReference type="Pfam" id="PF00913"/>
    </source>
</evidence>
<evidence type="ECO:0000256" key="2">
    <source>
        <dbReference type="ARBA" id="ARBA00004609"/>
    </source>
</evidence>
<dbReference type="VEuPathDB" id="TriTrypDB:Tb11.v5.0754"/>
<proteinExistence type="predicted"/>
<name>M4T2B0_9TRYP</name>
<keyword evidence="5" id="KW-0472">Membrane</keyword>
<evidence type="ECO:0000256" key="5">
    <source>
        <dbReference type="ARBA" id="ARBA00023136"/>
    </source>
</evidence>
<sequence>MAAKSRQPHLAVTLVLLGALQEKSNANKMGVQLSQLKKACALAGELKNVAPNAAFQLQTQAQLGEDLKALTEDLALLAQKEENAENSDLKILAELARKQAATTAATVKDQIPKAIHAAATAATLADRIDDLARLMLVTSNTGNSQCVAGSAAFANVVIATTTLDGCTTGANNDCTLPSPEASEHTINIEAKFKEVDAAGTGISASGSACKITARHAAGGFGQASANAKLLGGLLEQSADADNEAQWKGGEANWAGSASTYKHVRETQTAFIQAIQEHSELNAKLLKLGAENEGAAEQIDIDRHAINSTFPDKPQKIQKAAAETIRKIITAYRKRVTPGKLSAKRAAFFRQQLETNITACELGAKANDKENCEVTKPQTTKCDDKKQTECGKTNGCKWNEAEGKCKLTETAQKEAEKAKQEKEGTDGKTNTNTTGSNSFAIDRAPLLLAVLLF</sequence>
<feature type="chain" id="PRO_5004058045" evidence="9">
    <location>
        <begin position="27"/>
        <end position="452"/>
    </location>
</feature>
<protein>
    <submittedName>
        <fullName evidence="11">Variant surface glycoprotein 668</fullName>
    </submittedName>
</protein>
<keyword evidence="6" id="KW-0325">Glycoprotein</keyword>
<comment type="function">
    <text evidence="1">VSG forms a coat on the surface of the parasite. The trypanosome evades the immune response of the host by expressing a series of antigenically distinct VSGs from an estimated 1000 VSG genes.</text>
</comment>
<evidence type="ECO:0000313" key="11">
    <source>
        <dbReference type="EMBL" id="AGH61222.1"/>
    </source>
</evidence>
<feature type="region of interest" description="Disordered" evidence="8">
    <location>
        <begin position="409"/>
        <end position="437"/>
    </location>
</feature>
<dbReference type="InterPro" id="IPR001812">
    <property type="entry name" value="Trypano_VSG_A_N_dom"/>
</dbReference>